<dbReference type="Pfam" id="PF25862">
    <property type="entry name" value="PglZ_1st"/>
    <property type="match status" value="1"/>
</dbReference>
<reference evidence="5 6" key="1">
    <citation type="submission" date="2021-01" db="EMBL/GenBank/DDBJ databases">
        <title>Whole genome shotgun sequence of Microbispora amethystogenes NBRC 101907.</title>
        <authorList>
            <person name="Komaki H."/>
            <person name="Tamura T."/>
        </authorList>
    </citation>
    <scope>NUCLEOTIDE SEQUENCE [LARGE SCALE GENOMIC DNA]</scope>
    <source>
        <strain evidence="5 6">NBRC 101907</strain>
    </source>
</reference>
<feature type="domain" description="Alkaline phosphatase-like protein PglZ C-terminal" evidence="4">
    <location>
        <begin position="802"/>
        <end position="903"/>
    </location>
</feature>
<sequence length="907" mass="95621">MTETSLIGTRLAAATLPAIRGIVSRIAQSSQPKRVIGIHARPEWTGEPSFPLEGAGGETVVQVRACPSALAIREELIAHRGKPGYLVVLTDMDAADLGLGLLTHLARGMLIPLKPWDLLKQSFAARTIDPLLLAEDWAAAALARWEPAGSGWPPAPGGALTREHALGHLASVLFGSRPDGEPYLTPGHPDATGLLRWSLDPTAMAGFAALPTDVREGLAGWLGDVTGPAGAWTLRAAAAGHGGDALPLALAAGLLWPEGKTSLQSVGEARGLLRARLGGADLPGDQARTWARAAEAAIAQLNQPDGLLERAEGLLRAFNAGALIARSTLLPGAYAIRLREFAKAVRDALPVPGPAELDRAEQAYTQLAAHELAQRGMGQERRAVVAQMALRLLRSLAVPDEPASTLADALHHQIKIGAYAEWAFADVWGGDPDEQVGKAYRSLLEAVAARRDARDQVLARHLATVVAADSPPGTLVPIESALSALVRPLGRSLLIVLDGMSAGVLAELAAELVGSRWIELIDSTVGHRRVLLPPLPTVTEACRTSLLTGTLRTGGQHEEKSGFAAAVGDPAARLFHKDELRAPGGHSLHPAVRSAVEGEARVVGVVLNTIDDALDKMDPGGTTWTPAQIQHLEALTEAARATGRTLILTSDHGHVIERDSTPLTGTGAESARWRPIGGPVGEGEIAIEGRRVMLGGGAAILPWREELRYTGKRAGYHGGVSAAEVAVPFAVFSAAPVDEIAGWRPAPAQEPAWWHTTVALAAAPASPRKAQGTRSSKSPENQEELLSFEELAPLAVPAPRPPAERFIDELLTTPLYAQQRERAGRTAPDDERVRSVLAALLAGGGRLHETTLSAVAQVPAARLRSVLAAVRRVLSVDGYDPIGYDADGVTVMLDTSLLSEQFGVPWR</sequence>
<dbReference type="Pfam" id="PF25863">
    <property type="entry name" value="PglZ_C"/>
    <property type="match status" value="1"/>
</dbReference>
<dbReference type="InterPro" id="IPR058882">
    <property type="entry name" value="PglZ_C"/>
</dbReference>
<gene>
    <name evidence="5" type="ORF">Mam01_64280</name>
</gene>
<evidence type="ECO:0000256" key="1">
    <source>
        <dbReference type="SAM" id="MobiDB-lite"/>
    </source>
</evidence>
<dbReference type="EMBL" id="BOOB01000057">
    <property type="protein sequence ID" value="GIH36264.1"/>
    <property type="molecule type" value="Genomic_DNA"/>
</dbReference>
<dbReference type="SUPFAM" id="SSF53649">
    <property type="entry name" value="Alkaline phosphatase-like"/>
    <property type="match status" value="1"/>
</dbReference>
<proteinExistence type="predicted"/>
<feature type="domain" description="Alkaline phosphatase-like protein PglZ N-terminal" evidence="3">
    <location>
        <begin position="27"/>
        <end position="108"/>
    </location>
</feature>
<evidence type="ECO:0000259" key="2">
    <source>
        <dbReference type="Pfam" id="PF25861"/>
    </source>
</evidence>
<accession>A0ABQ4FN87</accession>
<keyword evidence="6" id="KW-1185">Reference proteome</keyword>
<feature type="domain" description="Alkaline phosphatase-like protein PglZ second" evidence="2">
    <location>
        <begin position="190"/>
        <end position="329"/>
    </location>
</feature>
<dbReference type="Pfam" id="PF08665">
    <property type="entry name" value="PglZ"/>
    <property type="match status" value="1"/>
</dbReference>
<dbReference type="NCBIfam" id="NF033446">
    <property type="entry name" value="BREX_PglZ_2"/>
    <property type="match status" value="1"/>
</dbReference>
<name>A0ABQ4FN87_9ACTN</name>
<evidence type="ECO:0008006" key="7">
    <source>
        <dbReference type="Google" id="ProtNLM"/>
    </source>
</evidence>
<dbReference type="Pfam" id="PF25861">
    <property type="entry name" value="PglZ_2nd"/>
    <property type="match status" value="1"/>
</dbReference>
<protein>
    <recommendedName>
        <fullName evidence="7">PglZ domain-containing protein</fullName>
    </recommendedName>
</protein>
<evidence type="ECO:0000313" key="5">
    <source>
        <dbReference type="EMBL" id="GIH36264.1"/>
    </source>
</evidence>
<feature type="region of interest" description="Disordered" evidence="1">
    <location>
        <begin position="763"/>
        <end position="784"/>
    </location>
</feature>
<dbReference type="InterPro" id="IPR058881">
    <property type="entry name" value="PglZ_2nd"/>
</dbReference>
<evidence type="ECO:0000259" key="4">
    <source>
        <dbReference type="Pfam" id="PF25863"/>
    </source>
</evidence>
<evidence type="ECO:0000259" key="3">
    <source>
        <dbReference type="Pfam" id="PF25862"/>
    </source>
</evidence>
<evidence type="ECO:0000313" key="6">
    <source>
        <dbReference type="Proteomes" id="UP000651728"/>
    </source>
</evidence>
<organism evidence="5 6">
    <name type="scientific">Microbispora amethystogenes</name>
    <dbReference type="NCBI Taxonomy" id="1427754"/>
    <lineage>
        <taxon>Bacteria</taxon>
        <taxon>Bacillati</taxon>
        <taxon>Actinomycetota</taxon>
        <taxon>Actinomycetes</taxon>
        <taxon>Streptosporangiales</taxon>
        <taxon>Streptosporangiaceae</taxon>
        <taxon>Microbispora</taxon>
    </lineage>
</organism>
<dbReference type="InterPro" id="IPR047992">
    <property type="entry name" value="BREX_PglZ"/>
</dbReference>
<dbReference type="InterPro" id="IPR017850">
    <property type="entry name" value="Alkaline_phosphatase_core_sf"/>
</dbReference>
<dbReference type="InterPro" id="IPR058880">
    <property type="entry name" value="PglZ_N"/>
</dbReference>
<dbReference type="RefSeq" id="WP_204288897.1">
    <property type="nucleotide sequence ID" value="NZ_BAABEJ010000021.1"/>
</dbReference>
<dbReference type="Proteomes" id="UP000651728">
    <property type="component" value="Unassembled WGS sequence"/>
</dbReference>
<comment type="caution">
    <text evidence="5">The sequence shown here is derived from an EMBL/GenBank/DDBJ whole genome shotgun (WGS) entry which is preliminary data.</text>
</comment>